<gene>
    <name evidence="2" type="ORF">METZ01_LOCUS354961</name>
</gene>
<dbReference type="Pfam" id="PF15515">
    <property type="entry name" value="MvaI_BcnI"/>
    <property type="match status" value="1"/>
</dbReference>
<dbReference type="Gene3D" id="3.40.210.20">
    <property type="entry name" value="MvaI/BcnI restriction endonuclease, catalytic domain"/>
    <property type="match status" value="1"/>
</dbReference>
<name>A0A382RYL0_9ZZZZ</name>
<evidence type="ECO:0000313" key="2">
    <source>
        <dbReference type="EMBL" id="SVD02107.1"/>
    </source>
</evidence>
<dbReference type="InterPro" id="IPR029127">
    <property type="entry name" value="MvaI_BcnI"/>
</dbReference>
<dbReference type="EMBL" id="UINC01124746">
    <property type="protein sequence ID" value="SVD02107.1"/>
    <property type="molecule type" value="Genomic_DNA"/>
</dbReference>
<sequence>VKTFDELVEGIKELKKRGFIKTHRSGNTGIGKTLEDELGIEENNFPGPDGITTELKSARKNSKSMLTLFTKSPDPHGINSKLLKNFGYPGENGKLHLHSTINALEFNTLKGKTGFKIEIKDGQINIASKLKNIVPYWKKETLQKSFEKKYKELLYVKAESKGSDSNEKFHFNEA</sequence>
<feature type="domain" description="MvaI/BcnI restriction endonuclease" evidence="1">
    <location>
        <begin position="9"/>
        <end position="173"/>
    </location>
</feature>
<feature type="non-terminal residue" evidence="2">
    <location>
        <position position="1"/>
    </location>
</feature>
<proteinExistence type="predicted"/>
<organism evidence="2">
    <name type="scientific">marine metagenome</name>
    <dbReference type="NCBI Taxonomy" id="408172"/>
    <lineage>
        <taxon>unclassified sequences</taxon>
        <taxon>metagenomes</taxon>
        <taxon>ecological metagenomes</taxon>
    </lineage>
</organism>
<dbReference type="InterPro" id="IPR043004">
    <property type="entry name" value="MvaI_BcnI_cat"/>
</dbReference>
<protein>
    <recommendedName>
        <fullName evidence="1">MvaI/BcnI restriction endonuclease domain-containing protein</fullName>
    </recommendedName>
</protein>
<evidence type="ECO:0000259" key="1">
    <source>
        <dbReference type="Pfam" id="PF15515"/>
    </source>
</evidence>
<dbReference type="AlphaFoldDB" id="A0A382RYL0"/>
<feature type="non-terminal residue" evidence="2">
    <location>
        <position position="174"/>
    </location>
</feature>
<reference evidence="2" key="1">
    <citation type="submission" date="2018-05" db="EMBL/GenBank/DDBJ databases">
        <authorList>
            <person name="Lanie J.A."/>
            <person name="Ng W.-L."/>
            <person name="Kazmierczak K.M."/>
            <person name="Andrzejewski T.M."/>
            <person name="Davidsen T.M."/>
            <person name="Wayne K.J."/>
            <person name="Tettelin H."/>
            <person name="Glass J.I."/>
            <person name="Rusch D."/>
            <person name="Podicherti R."/>
            <person name="Tsui H.-C.T."/>
            <person name="Winkler M.E."/>
        </authorList>
    </citation>
    <scope>NUCLEOTIDE SEQUENCE</scope>
</reference>
<accession>A0A382RYL0</accession>